<dbReference type="InterPro" id="IPR011894">
    <property type="entry name" value="PorC_KorC"/>
</dbReference>
<dbReference type="AlphaFoldDB" id="A0A840UJT9"/>
<dbReference type="InterPro" id="IPR019752">
    <property type="entry name" value="Pyrv/ketoisovalerate_OxRed_cat"/>
</dbReference>
<proteinExistence type="predicted"/>
<dbReference type="GO" id="GO:0047553">
    <property type="term" value="F:2-oxoglutarate synthase activity"/>
    <property type="evidence" value="ECO:0007669"/>
    <property type="project" value="UniProtKB-EC"/>
</dbReference>
<name>A0A840UJT9_9FIRM</name>
<dbReference type="PANTHER" id="PTHR42730">
    <property type="entry name" value="2-OXOGLUTARATE SYNTHASE SUBUNIT KORC"/>
    <property type="match status" value="1"/>
</dbReference>
<dbReference type="NCBIfam" id="TIGR02175">
    <property type="entry name" value="PorC_KorC"/>
    <property type="match status" value="1"/>
</dbReference>
<sequence length="173" mass="18594">MKQLRLSGSGGQGVITAAIIFAEAAMNEGKQVVQSQSYGPEARGGASKAEIVISDEKIYHPKIVSPDIVLSLTQKAADKYYKGLDQNNGLLVVDEDLVPNIPDFPNVVKVPVTRIAAEKVGKMLFTNIVALGVLVKLSQLISLESAKKAVEKRVPPHTIEQNMKALQLGYDAV</sequence>
<dbReference type="InterPro" id="IPR052554">
    <property type="entry name" value="2-oxoglutarate_synth_KorC"/>
</dbReference>
<reference evidence="3 4" key="1">
    <citation type="submission" date="2020-08" db="EMBL/GenBank/DDBJ databases">
        <title>Genomic Encyclopedia of Type Strains, Phase IV (KMG-IV): sequencing the most valuable type-strain genomes for metagenomic binning, comparative biology and taxonomic classification.</title>
        <authorList>
            <person name="Goeker M."/>
        </authorList>
    </citation>
    <scope>NUCLEOTIDE SEQUENCE [LARGE SCALE GENOMIC DNA]</scope>
    <source>
        <strain evidence="3 4">DSM 24661</strain>
    </source>
</reference>
<dbReference type="InterPro" id="IPR002869">
    <property type="entry name" value="Pyrv_flavodox_OxRed_cen"/>
</dbReference>
<comment type="caution">
    <text evidence="3">The sequence shown here is derived from an EMBL/GenBank/DDBJ whole genome shotgun (WGS) entry which is preliminary data.</text>
</comment>
<evidence type="ECO:0000259" key="2">
    <source>
        <dbReference type="Pfam" id="PF01558"/>
    </source>
</evidence>
<accession>A0A840UJT9</accession>
<feature type="domain" description="Pyruvate/ketoisovalerate oxidoreductase catalytic" evidence="2">
    <location>
        <begin position="10"/>
        <end position="171"/>
    </location>
</feature>
<evidence type="ECO:0000313" key="3">
    <source>
        <dbReference type="EMBL" id="MBB5336450.1"/>
    </source>
</evidence>
<organism evidence="3 4">
    <name type="scientific">Pectinatus brassicae</name>
    <dbReference type="NCBI Taxonomy" id="862415"/>
    <lineage>
        <taxon>Bacteria</taxon>
        <taxon>Bacillati</taxon>
        <taxon>Bacillota</taxon>
        <taxon>Negativicutes</taxon>
        <taxon>Selenomonadales</taxon>
        <taxon>Selenomonadaceae</taxon>
        <taxon>Pectinatus</taxon>
    </lineage>
</organism>
<dbReference type="PANTHER" id="PTHR42730:SF1">
    <property type="entry name" value="2-OXOGLUTARATE SYNTHASE SUBUNIT KORC"/>
    <property type="match status" value="1"/>
</dbReference>
<dbReference type="Gene3D" id="3.40.920.10">
    <property type="entry name" value="Pyruvate-ferredoxin oxidoreductase, PFOR, domain III"/>
    <property type="match status" value="1"/>
</dbReference>
<gene>
    <name evidence="3" type="ORF">HNR32_001599</name>
</gene>
<keyword evidence="1 3" id="KW-0560">Oxidoreductase</keyword>
<dbReference type="EC" id="1.2.7.3" evidence="3"/>
<evidence type="ECO:0000313" key="4">
    <source>
        <dbReference type="Proteomes" id="UP000559117"/>
    </source>
</evidence>
<dbReference type="SUPFAM" id="SSF53323">
    <property type="entry name" value="Pyruvate-ferredoxin oxidoreductase, PFOR, domain III"/>
    <property type="match status" value="1"/>
</dbReference>
<dbReference type="Pfam" id="PF01558">
    <property type="entry name" value="POR"/>
    <property type="match status" value="1"/>
</dbReference>
<protein>
    <submittedName>
        <fullName evidence="3">2-oxoglutarate ferredoxin oxidoreductase subunit gamma</fullName>
        <ecNumber evidence="3">1.2.7.3</ecNumber>
    </submittedName>
</protein>
<dbReference type="Proteomes" id="UP000559117">
    <property type="component" value="Unassembled WGS sequence"/>
</dbReference>
<dbReference type="EMBL" id="JACHFH010000018">
    <property type="protein sequence ID" value="MBB5336450.1"/>
    <property type="molecule type" value="Genomic_DNA"/>
</dbReference>
<evidence type="ECO:0000256" key="1">
    <source>
        <dbReference type="ARBA" id="ARBA00023002"/>
    </source>
</evidence>
<keyword evidence="4" id="KW-1185">Reference proteome</keyword>